<name>A0ABU4GG68_9CLOT</name>
<evidence type="ECO:0000313" key="1">
    <source>
        <dbReference type="EMBL" id="MDW2796622.1"/>
    </source>
</evidence>
<protein>
    <submittedName>
        <fullName evidence="1">Uncharacterized protein</fullName>
    </submittedName>
</protein>
<comment type="caution">
    <text evidence="1">The sequence shown here is derived from an EMBL/GenBank/DDBJ whole genome shotgun (WGS) entry which is preliminary data.</text>
</comment>
<accession>A0ABU4GG68</accession>
<dbReference type="Proteomes" id="UP001276854">
    <property type="component" value="Unassembled WGS sequence"/>
</dbReference>
<evidence type="ECO:0000313" key="2">
    <source>
        <dbReference type="Proteomes" id="UP001276854"/>
    </source>
</evidence>
<proteinExistence type="predicted"/>
<sequence>MEDKNQFETIKNNYEEKKVSKMIVNGKEQEGNIISADDTRDNQQLNVTIYTQND</sequence>
<dbReference type="EMBL" id="JAWONS010000096">
    <property type="protein sequence ID" value="MDW2796622.1"/>
    <property type="molecule type" value="Genomic_DNA"/>
</dbReference>
<dbReference type="RefSeq" id="WP_318062884.1">
    <property type="nucleotide sequence ID" value="NZ_JAWONS010000096.1"/>
</dbReference>
<keyword evidence="2" id="KW-1185">Reference proteome</keyword>
<reference evidence="1 2" key="1">
    <citation type="submission" date="2023-10" db="EMBL/GenBank/DDBJ databases">
        <title>A novel Glycoside Hydrolase 43-Like Enzyme from Clostrdium boliviensis is an Endo-xylanase, and a Candidate for Xylooligosaccharides Production from Different Xylan Substrates.</title>
        <authorList>
            <person name="Alvarez M.T."/>
            <person name="Rocabado-Villegas L.R."/>
            <person name="Salas-Veizaga D.M."/>
            <person name="Linares-Pasten J.A."/>
            <person name="Gudmundsdottir E.E."/>
            <person name="Hreggvidsson G.O."/>
            <person name="Adlercreutz P."/>
            <person name="Nordberg Karlsson E."/>
        </authorList>
    </citation>
    <scope>NUCLEOTIDE SEQUENCE [LARGE SCALE GENOMIC DNA]</scope>
    <source>
        <strain evidence="1 2">E-1</strain>
    </source>
</reference>
<gene>
    <name evidence="1" type="ORF">RZO55_03400</name>
</gene>
<organism evidence="1 2">
    <name type="scientific">Clostridium boliviensis</name>
    <dbReference type="NCBI Taxonomy" id="318465"/>
    <lineage>
        <taxon>Bacteria</taxon>
        <taxon>Bacillati</taxon>
        <taxon>Bacillota</taxon>
        <taxon>Clostridia</taxon>
        <taxon>Eubacteriales</taxon>
        <taxon>Clostridiaceae</taxon>
        <taxon>Clostridium</taxon>
    </lineage>
</organism>